<dbReference type="Pfam" id="PF00177">
    <property type="entry name" value="Ribosomal_S7"/>
    <property type="match status" value="1"/>
</dbReference>
<proteinExistence type="inferred from homology"/>
<gene>
    <name evidence="5" type="primary">rps7</name>
</gene>
<organism evidence="5">
    <name type="scientific">Coscinodiscus wailesii</name>
    <dbReference type="NCBI Taxonomy" id="671091"/>
    <lineage>
        <taxon>Eukaryota</taxon>
        <taxon>Sar</taxon>
        <taxon>Stramenopiles</taxon>
        <taxon>Ochrophyta</taxon>
        <taxon>Bacillariophyta</taxon>
        <taxon>Coscinodiscophyceae</taxon>
        <taxon>Coscinodiscophycidae</taxon>
        <taxon>Coscinodiscales</taxon>
        <taxon>Coscinodiscaceae</taxon>
        <taxon>Coscinodiscus</taxon>
    </lineage>
</organism>
<geneLocation type="mitochondrion" evidence="5"/>
<dbReference type="InterPro" id="IPR000235">
    <property type="entry name" value="Ribosomal_uS7"/>
</dbReference>
<dbReference type="GO" id="GO:1990904">
    <property type="term" value="C:ribonucleoprotein complex"/>
    <property type="evidence" value="ECO:0007669"/>
    <property type="project" value="UniProtKB-KW"/>
</dbReference>
<dbReference type="AlphaFoldDB" id="A0A7T8G4M2"/>
<evidence type="ECO:0000256" key="2">
    <source>
        <dbReference type="ARBA" id="ARBA00022980"/>
    </source>
</evidence>
<evidence type="ECO:0000259" key="4">
    <source>
        <dbReference type="Pfam" id="PF00177"/>
    </source>
</evidence>
<dbReference type="InterPro" id="IPR023798">
    <property type="entry name" value="Ribosomal_uS7_dom"/>
</dbReference>
<dbReference type="EMBL" id="MW122841">
    <property type="protein sequence ID" value="QQP21845.1"/>
    <property type="molecule type" value="Genomic_DNA"/>
</dbReference>
<comment type="similarity">
    <text evidence="1">Belongs to the universal ribosomal protein uS7 family.</text>
</comment>
<dbReference type="RefSeq" id="YP_010147284.1">
    <property type="nucleotide sequence ID" value="NC_057078.1"/>
</dbReference>
<keyword evidence="5" id="KW-0496">Mitochondrion</keyword>
<dbReference type="GO" id="GO:0006412">
    <property type="term" value="P:translation"/>
    <property type="evidence" value="ECO:0007669"/>
    <property type="project" value="InterPro"/>
</dbReference>
<reference evidence="5" key="1">
    <citation type="submission" date="2020-10" db="EMBL/GenBank/DDBJ databases">
        <title>Coscinodiscus wailesii mitochondrion complete genome.</title>
        <authorList>
            <person name="Huang H."/>
        </authorList>
    </citation>
    <scope>NUCLEOTIDE SEQUENCE</scope>
</reference>
<evidence type="ECO:0000313" key="5">
    <source>
        <dbReference type="EMBL" id="QQP21845.1"/>
    </source>
</evidence>
<dbReference type="PIRSF" id="PIRSF002122">
    <property type="entry name" value="RPS7p_RPS7a_RPS5e_RPS7o"/>
    <property type="match status" value="1"/>
</dbReference>
<dbReference type="GO" id="GO:0005840">
    <property type="term" value="C:ribosome"/>
    <property type="evidence" value="ECO:0007669"/>
    <property type="project" value="UniProtKB-KW"/>
</dbReference>
<keyword evidence="3" id="KW-0687">Ribonucleoprotein</keyword>
<dbReference type="InterPro" id="IPR036823">
    <property type="entry name" value="Ribosomal_uS7_dom_sf"/>
</dbReference>
<sequence>MILKGYKTEKHRDQNMVLKNLKKTTFLKNSFENNIMINGLKTLAEKQFLKSIMLLQKSSLKNYKLILLLAIINNMPILYLKKLKKKKKQTIITYIPYTLATQRIRNNFTIKLIIKKLRKNNNDEFFKLKLKNIILKSSKDNVEIIDSKRKLHEFVYIKKTFSHFRWF</sequence>
<accession>A0A7T8G4M2</accession>
<name>A0A7T8G4M2_9STRA</name>
<dbReference type="SUPFAM" id="SSF47973">
    <property type="entry name" value="Ribosomal protein S7"/>
    <property type="match status" value="1"/>
</dbReference>
<feature type="domain" description="Small ribosomal subunit protein uS7" evidence="4">
    <location>
        <begin position="14"/>
        <end position="152"/>
    </location>
</feature>
<evidence type="ECO:0000256" key="3">
    <source>
        <dbReference type="ARBA" id="ARBA00023274"/>
    </source>
</evidence>
<protein>
    <submittedName>
        <fullName evidence="5">Ribosomal protein S7</fullName>
    </submittedName>
</protein>
<keyword evidence="2 5" id="KW-0689">Ribosomal protein</keyword>
<dbReference type="Gene3D" id="1.10.455.10">
    <property type="entry name" value="Ribosomal protein S7 domain"/>
    <property type="match status" value="1"/>
</dbReference>
<dbReference type="GeneID" id="67145355"/>
<evidence type="ECO:0000256" key="1">
    <source>
        <dbReference type="ARBA" id="ARBA00007151"/>
    </source>
</evidence>